<dbReference type="SMR" id="A0A7I8X274"/>
<comment type="subcellular location">
    <subcellularLocation>
        <location evidence="1">Secreted</location>
    </subcellularLocation>
</comment>
<feature type="signal peptide" evidence="5">
    <location>
        <begin position="1"/>
        <end position="20"/>
    </location>
</feature>
<comment type="similarity">
    <text evidence="2">Belongs to the nematode transthyretin-like family.</text>
</comment>
<dbReference type="Gene3D" id="2.60.40.3330">
    <property type="match status" value="1"/>
</dbReference>
<evidence type="ECO:0000313" key="7">
    <source>
        <dbReference type="Proteomes" id="UP000659654"/>
    </source>
</evidence>
<proteinExistence type="inferred from homology"/>
<reference evidence="6" key="1">
    <citation type="submission" date="2020-09" db="EMBL/GenBank/DDBJ databases">
        <authorList>
            <person name="Kikuchi T."/>
        </authorList>
    </citation>
    <scope>NUCLEOTIDE SEQUENCE</scope>
    <source>
        <strain evidence="6">Ka4C1</strain>
    </source>
</reference>
<evidence type="ECO:0000256" key="2">
    <source>
        <dbReference type="ARBA" id="ARBA00010112"/>
    </source>
</evidence>
<dbReference type="Pfam" id="PF01060">
    <property type="entry name" value="TTR-52"/>
    <property type="match status" value="1"/>
</dbReference>
<dbReference type="EMBL" id="CAJFDI010000006">
    <property type="protein sequence ID" value="CAD5234756.1"/>
    <property type="molecule type" value="Genomic_DNA"/>
</dbReference>
<protein>
    <submittedName>
        <fullName evidence="6">(pine wood nematode) hypothetical protein</fullName>
    </submittedName>
</protein>
<comment type="caution">
    <text evidence="6">The sequence shown here is derived from an EMBL/GenBank/DDBJ whole genome shotgun (WGS) entry which is preliminary data.</text>
</comment>
<feature type="chain" id="PRO_5036400075" evidence="5">
    <location>
        <begin position="21"/>
        <end position="154"/>
    </location>
</feature>
<accession>A0A7I8X274</accession>
<keyword evidence="4 5" id="KW-0732">Signal</keyword>
<evidence type="ECO:0000313" key="6">
    <source>
        <dbReference type="EMBL" id="CAD5234756.1"/>
    </source>
</evidence>
<dbReference type="GO" id="GO:0009986">
    <property type="term" value="C:cell surface"/>
    <property type="evidence" value="ECO:0007669"/>
    <property type="project" value="InterPro"/>
</dbReference>
<evidence type="ECO:0000256" key="5">
    <source>
        <dbReference type="SAM" id="SignalP"/>
    </source>
</evidence>
<dbReference type="InterPro" id="IPR001534">
    <property type="entry name" value="Transthyretin-like"/>
</dbReference>
<keyword evidence="7" id="KW-1185">Reference proteome</keyword>
<dbReference type="GO" id="GO:0005576">
    <property type="term" value="C:extracellular region"/>
    <property type="evidence" value="ECO:0007669"/>
    <property type="project" value="UniProtKB-SubCell"/>
</dbReference>
<evidence type="ECO:0000256" key="3">
    <source>
        <dbReference type="ARBA" id="ARBA00022525"/>
    </source>
</evidence>
<dbReference type="Proteomes" id="UP000582659">
    <property type="component" value="Unassembled WGS sequence"/>
</dbReference>
<sequence length="154" mass="17024">MTRLTFLTVLICSSLSLALSQAVAVRSVKVKGTLKCGNEVAKQAKVVLYRVPAEVNKVNPIEELDNRDISPAGLFEVGANTNGRPINETELKPAIRVFHRCDVKEKAKDRSFQVRIPETFVSLGKTAKQTYDIGTLNLELAYPDESSLEYGKKN</sequence>
<evidence type="ECO:0000256" key="1">
    <source>
        <dbReference type="ARBA" id="ARBA00004613"/>
    </source>
</evidence>
<dbReference type="PANTHER" id="PTHR21700">
    <property type="entry name" value="TRANSTHYRETIN-LIKE FAMILY PROTEIN-RELATED"/>
    <property type="match status" value="1"/>
</dbReference>
<dbReference type="EMBL" id="CAJFCV020000006">
    <property type="protein sequence ID" value="CAG9130739.1"/>
    <property type="molecule type" value="Genomic_DNA"/>
</dbReference>
<organism evidence="6 7">
    <name type="scientific">Bursaphelenchus xylophilus</name>
    <name type="common">Pinewood nematode worm</name>
    <name type="synonym">Aphelenchoides xylophilus</name>
    <dbReference type="NCBI Taxonomy" id="6326"/>
    <lineage>
        <taxon>Eukaryota</taxon>
        <taxon>Metazoa</taxon>
        <taxon>Ecdysozoa</taxon>
        <taxon>Nematoda</taxon>
        <taxon>Chromadorea</taxon>
        <taxon>Rhabditida</taxon>
        <taxon>Tylenchina</taxon>
        <taxon>Tylenchomorpha</taxon>
        <taxon>Aphelenchoidea</taxon>
        <taxon>Aphelenchoididae</taxon>
        <taxon>Bursaphelenchus</taxon>
    </lineage>
</organism>
<name>A0A7I8X274_BURXY</name>
<keyword evidence="3" id="KW-0964">Secreted</keyword>
<dbReference type="InterPro" id="IPR038479">
    <property type="entry name" value="Transthyretin-like_sf"/>
</dbReference>
<dbReference type="OrthoDB" id="5811720at2759"/>
<dbReference type="AlphaFoldDB" id="A0A7I8X274"/>
<dbReference type="PANTHER" id="PTHR21700:SF48">
    <property type="entry name" value="TRANSTHYRETIN-LIKE FAMILY PROTEIN"/>
    <property type="match status" value="1"/>
</dbReference>
<gene>
    <name evidence="6" type="ORF">BXYJ_LOCUS14847</name>
</gene>
<evidence type="ECO:0000256" key="4">
    <source>
        <dbReference type="ARBA" id="ARBA00022729"/>
    </source>
</evidence>
<dbReference type="Proteomes" id="UP000659654">
    <property type="component" value="Unassembled WGS sequence"/>
</dbReference>